<accession>A0A3P7L836</accession>
<reference evidence="1 2" key="1">
    <citation type="submission" date="2018-11" db="EMBL/GenBank/DDBJ databases">
        <authorList>
            <consortium name="Pathogen Informatics"/>
        </authorList>
    </citation>
    <scope>NUCLEOTIDE SEQUENCE [LARGE SCALE GENOMIC DNA]</scope>
</reference>
<gene>
    <name evidence="1" type="ORF">DILT_LOCUS8535</name>
</gene>
<evidence type="ECO:0000313" key="2">
    <source>
        <dbReference type="Proteomes" id="UP000281553"/>
    </source>
</evidence>
<keyword evidence="2" id="KW-1185">Reference proteome</keyword>
<organism evidence="1 2">
    <name type="scientific">Dibothriocephalus latus</name>
    <name type="common">Fish tapeworm</name>
    <name type="synonym">Diphyllobothrium latum</name>
    <dbReference type="NCBI Taxonomy" id="60516"/>
    <lineage>
        <taxon>Eukaryota</taxon>
        <taxon>Metazoa</taxon>
        <taxon>Spiralia</taxon>
        <taxon>Lophotrochozoa</taxon>
        <taxon>Platyhelminthes</taxon>
        <taxon>Cestoda</taxon>
        <taxon>Eucestoda</taxon>
        <taxon>Diphyllobothriidea</taxon>
        <taxon>Diphyllobothriidae</taxon>
        <taxon>Dibothriocephalus</taxon>
    </lineage>
</organism>
<dbReference type="AlphaFoldDB" id="A0A3P7L836"/>
<dbReference type="Proteomes" id="UP000281553">
    <property type="component" value="Unassembled WGS sequence"/>
</dbReference>
<protein>
    <submittedName>
        <fullName evidence="1">Uncharacterized protein</fullName>
    </submittedName>
</protein>
<name>A0A3P7L836_DIBLA</name>
<evidence type="ECO:0000313" key="1">
    <source>
        <dbReference type="EMBL" id="VDN12704.1"/>
    </source>
</evidence>
<proteinExistence type="predicted"/>
<dbReference type="EMBL" id="UYRU01054540">
    <property type="protein sequence ID" value="VDN12704.1"/>
    <property type="molecule type" value="Genomic_DNA"/>
</dbReference>
<sequence>MPPALMSLDHADKVGKSAEKKEDVKVVRMTFPVALARHENRKAPSEIDLAIHFKHGNYARVYKPKLSPN</sequence>